<proteinExistence type="inferred from homology"/>
<dbReference type="Gene3D" id="2.60.40.1080">
    <property type="match status" value="1"/>
</dbReference>
<comment type="similarity">
    <text evidence="1">Belongs to the glycosyl hydrolase 25 family.</text>
</comment>
<dbReference type="AlphaFoldDB" id="A0A4R6QAB4"/>
<evidence type="ECO:0000313" key="2">
    <source>
        <dbReference type="EMBL" id="TDP59120.1"/>
    </source>
</evidence>
<dbReference type="Gene3D" id="3.20.20.80">
    <property type="entry name" value="Glycosidases"/>
    <property type="match status" value="1"/>
</dbReference>
<accession>A0A4R6QAB4</accession>
<protein>
    <submittedName>
        <fullName evidence="2">Glycosyl hydrolase family 25</fullName>
    </submittedName>
</protein>
<dbReference type="GO" id="GO:0016052">
    <property type="term" value="P:carbohydrate catabolic process"/>
    <property type="evidence" value="ECO:0007669"/>
    <property type="project" value="TreeGrafter"/>
</dbReference>
<dbReference type="Pfam" id="PF01183">
    <property type="entry name" value="Glyco_hydro_25"/>
    <property type="match status" value="1"/>
</dbReference>
<dbReference type="EMBL" id="SNXO01000004">
    <property type="protein sequence ID" value="TDP59120.1"/>
    <property type="molecule type" value="Genomic_DNA"/>
</dbReference>
<name>A0A4R6QAB4_9FIRM</name>
<evidence type="ECO:0000256" key="1">
    <source>
        <dbReference type="ARBA" id="ARBA00010646"/>
    </source>
</evidence>
<evidence type="ECO:0000313" key="3">
    <source>
        <dbReference type="Proteomes" id="UP000295500"/>
    </source>
</evidence>
<reference evidence="2 3" key="1">
    <citation type="submission" date="2019-03" db="EMBL/GenBank/DDBJ databases">
        <title>Genomic Encyclopedia of Type Strains, Phase IV (KMG-IV): sequencing the most valuable type-strain genomes for metagenomic binning, comparative biology and taxonomic classification.</title>
        <authorList>
            <person name="Goeker M."/>
        </authorList>
    </citation>
    <scope>NUCLEOTIDE SEQUENCE [LARGE SCALE GENOMIC DNA]</scope>
    <source>
        <strain evidence="2 3">DSM 28287</strain>
    </source>
</reference>
<dbReference type="PROSITE" id="PS51904">
    <property type="entry name" value="GLYCOSYL_HYDROL_F25_2"/>
    <property type="match status" value="1"/>
</dbReference>
<comment type="caution">
    <text evidence="2">The sequence shown here is derived from an EMBL/GenBank/DDBJ whole genome shotgun (WGS) entry which is preliminary data.</text>
</comment>
<gene>
    <name evidence="2" type="ORF">EV211_10453</name>
</gene>
<dbReference type="InterPro" id="IPR008964">
    <property type="entry name" value="Invasin/intimin_cell_adhesion"/>
</dbReference>
<dbReference type="GO" id="GO:0009253">
    <property type="term" value="P:peptidoglycan catabolic process"/>
    <property type="evidence" value="ECO:0007669"/>
    <property type="project" value="InterPro"/>
</dbReference>
<dbReference type="PANTHER" id="PTHR34135:SF2">
    <property type="entry name" value="LYSOZYME"/>
    <property type="match status" value="1"/>
</dbReference>
<organism evidence="2 3">
    <name type="scientific">Aminicella lysinilytica</name>
    <dbReference type="NCBI Taxonomy" id="433323"/>
    <lineage>
        <taxon>Bacteria</taxon>
        <taxon>Bacillati</taxon>
        <taxon>Bacillota</taxon>
        <taxon>Clostridia</taxon>
        <taxon>Peptostreptococcales</taxon>
        <taxon>Anaerovoracaceae</taxon>
        <taxon>Aminicella</taxon>
    </lineage>
</organism>
<dbReference type="InterPro" id="IPR017853">
    <property type="entry name" value="GH"/>
</dbReference>
<dbReference type="PANTHER" id="PTHR34135">
    <property type="entry name" value="LYSOZYME"/>
    <property type="match status" value="1"/>
</dbReference>
<dbReference type="Proteomes" id="UP000295500">
    <property type="component" value="Unassembled WGS sequence"/>
</dbReference>
<dbReference type="GO" id="GO:0003796">
    <property type="term" value="F:lysozyme activity"/>
    <property type="evidence" value="ECO:0007669"/>
    <property type="project" value="InterPro"/>
</dbReference>
<keyword evidence="3" id="KW-1185">Reference proteome</keyword>
<dbReference type="SUPFAM" id="SSF49373">
    <property type="entry name" value="Invasin/intimin cell-adhesion fragments"/>
    <property type="match status" value="1"/>
</dbReference>
<dbReference type="InterPro" id="IPR002053">
    <property type="entry name" value="Glyco_hydro_25"/>
</dbReference>
<dbReference type="SUPFAM" id="SSF51445">
    <property type="entry name" value="(Trans)glycosidases"/>
    <property type="match status" value="1"/>
</dbReference>
<keyword evidence="2" id="KW-0378">Hydrolase</keyword>
<sequence>MKFKKILVPLLVSLAVIGGTIGIVYGATSTVDGTKYTHPSWYTSSSYKLFHGIDVSFFQHNNNWNKIKRDGVDFAFIRCGFTSLGSTTINADSYCAKNIVNAQAAGVNVGLYYYSQAKTTKQAIREAKYAVSIANKYGGITMPIVMDYEKKMGTKSTMTKCAKAFCNYVKKAGYTPMLYSYYSLSNSKFDFNSLSSYKFWLAHYNSSSDFSHPYEYWQYTSSGSVSGAGSKRVDRDFWYYKLNSGVTKAGTTSIGDCSVSLSYSKKQATGKKLEPTVTVKNGDTILTKGTDYVTMYFHNVKGGTAYVIVRGIGNYSNEVLESFKITTLAFNSTTATASNVSNLSYTGKALTPTTTVKYNGTTLKNGTNYSLSYSNNKNVGTATIKITGKLPYVGSITKTFRIVKSKPTIKTLRSTYRIGRDHYGIKIGATTNGGKLTYYSSDEDLVTVNSSGILTTNNKSGTATITIKGAASSNRTAGSKQVTVKVYARPPVVEVTKIKKPAKNYFRIYWNKTSRTSGYLIKYSNSSTFKTSKYYNVTNNKTTAKTLKDGLKGHYVYVKIKAYRTLDGANYYCSSYSKTLKIKVR</sequence>
<dbReference type="RefSeq" id="WP_166635334.1">
    <property type="nucleotide sequence ID" value="NZ_SNXO01000004.1"/>
</dbReference>
<dbReference type="GO" id="GO:0016998">
    <property type="term" value="P:cell wall macromolecule catabolic process"/>
    <property type="evidence" value="ECO:0007669"/>
    <property type="project" value="InterPro"/>
</dbReference>